<proteinExistence type="predicted"/>
<dbReference type="Gene3D" id="2.10.70.10">
    <property type="entry name" value="Complement Module, domain 1"/>
    <property type="match status" value="1"/>
</dbReference>
<dbReference type="AlphaFoldDB" id="W0DKT2"/>
<gene>
    <name evidence="1" type="ORF">THITH_13915</name>
</gene>
<evidence type="ECO:0000313" key="2">
    <source>
        <dbReference type="Proteomes" id="UP000005289"/>
    </source>
</evidence>
<sequence>MLGSARQLRIEHEGEWYVLRQTNRNKLILTK</sequence>
<evidence type="ECO:0000313" key="1">
    <source>
        <dbReference type="EMBL" id="AHE99174.1"/>
    </source>
</evidence>
<dbReference type="HOGENOM" id="CLU_3398994_0_0_6"/>
<accession>W0DKT2</accession>
<dbReference type="Proteomes" id="UP000005289">
    <property type="component" value="Chromosome"/>
</dbReference>
<reference evidence="1 2" key="1">
    <citation type="submission" date="2013-12" db="EMBL/GenBank/DDBJ databases">
        <authorList>
            <consortium name="DOE Joint Genome Institute"/>
            <person name="Muyzer G."/>
            <person name="Huntemann M."/>
            <person name="Han J."/>
            <person name="Chen A."/>
            <person name="Kyrpides N."/>
            <person name="Mavromatis K."/>
            <person name="Markowitz V."/>
            <person name="Palaniappan K."/>
            <person name="Ivanova N."/>
            <person name="Schaumberg A."/>
            <person name="Pati A."/>
            <person name="Liolios K."/>
            <person name="Nordberg H.P."/>
            <person name="Cantor M.N."/>
            <person name="Hua S.X."/>
            <person name="Woyke T."/>
        </authorList>
    </citation>
    <scope>NUCLEOTIDE SEQUENCE [LARGE SCALE GENOMIC DNA]</scope>
    <source>
        <strain evidence="1 2">ARh 1</strain>
    </source>
</reference>
<keyword evidence="2" id="KW-1185">Reference proteome</keyword>
<dbReference type="InterPro" id="IPR019600">
    <property type="entry name" value="Hemin_uptake_protein_HemP"/>
</dbReference>
<organism evidence="1 2">
    <name type="scientific">Thioalkalivibrio paradoxus ARh 1</name>
    <dbReference type="NCBI Taxonomy" id="713585"/>
    <lineage>
        <taxon>Bacteria</taxon>
        <taxon>Pseudomonadati</taxon>
        <taxon>Pseudomonadota</taxon>
        <taxon>Gammaproteobacteria</taxon>
        <taxon>Chromatiales</taxon>
        <taxon>Ectothiorhodospiraceae</taxon>
        <taxon>Thioalkalivibrio</taxon>
    </lineage>
</organism>
<dbReference type="KEGG" id="tti:THITH_13915"/>
<protein>
    <submittedName>
        <fullName evidence="1">Hemin uptake protein HemP</fullName>
    </submittedName>
</protein>
<dbReference type="STRING" id="713585.THITH_13915"/>
<dbReference type="Pfam" id="PF10636">
    <property type="entry name" value="hemP"/>
    <property type="match status" value="1"/>
</dbReference>
<dbReference type="EMBL" id="CP007029">
    <property type="protein sequence ID" value="AHE99174.1"/>
    <property type="molecule type" value="Genomic_DNA"/>
</dbReference>
<name>W0DKT2_9GAMM</name>